<keyword evidence="5" id="KW-1185">Reference proteome</keyword>
<dbReference type="InterPro" id="IPR011990">
    <property type="entry name" value="TPR-like_helical_dom_sf"/>
</dbReference>
<organism evidence="4 5">
    <name type="scientific">Kuraishia capsulata CBS 1993</name>
    <dbReference type="NCBI Taxonomy" id="1382522"/>
    <lineage>
        <taxon>Eukaryota</taxon>
        <taxon>Fungi</taxon>
        <taxon>Dikarya</taxon>
        <taxon>Ascomycota</taxon>
        <taxon>Saccharomycotina</taxon>
        <taxon>Pichiomycetes</taxon>
        <taxon>Pichiales</taxon>
        <taxon>Pichiaceae</taxon>
        <taxon>Kuraishia</taxon>
    </lineage>
</organism>
<evidence type="ECO:0000256" key="1">
    <source>
        <dbReference type="ARBA" id="ARBA00022737"/>
    </source>
</evidence>
<dbReference type="Proteomes" id="UP000019384">
    <property type="component" value="Unassembled WGS sequence"/>
</dbReference>
<feature type="repeat" description="TPR" evidence="3">
    <location>
        <begin position="5"/>
        <end position="38"/>
    </location>
</feature>
<dbReference type="RefSeq" id="XP_022458452.1">
    <property type="nucleotide sequence ID" value="XM_022602670.1"/>
</dbReference>
<dbReference type="PROSITE" id="PS50005">
    <property type="entry name" value="TPR"/>
    <property type="match status" value="2"/>
</dbReference>
<evidence type="ECO:0000256" key="3">
    <source>
        <dbReference type="PROSITE-ProRule" id="PRU00339"/>
    </source>
</evidence>
<reference evidence="4" key="1">
    <citation type="submission" date="2013-12" db="EMBL/GenBank/DDBJ databases">
        <authorList>
            <person name="Genoscope - CEA"/>
        </authorList>
    </citation>
    <scope>NUCLEOTIDE SEQUENCE</scope>
    <source>
        <strain evidence="4">CBS 1993</strain>
    </source>
</reference>
<dbReference type="Gene3D" id="1.25.40.10">
    <property type="entry name" value="Tetratricopeptide repeat domain"/>
    <property type="match status" value="2"/>
</dbReference>
<proteinExistence type="predicted"/>
<dbReference type="GeneID" id="34519840"/>
<feature type="repeat" description="TPR" evidence="3">
    <location>
        <begin position="329"/>
        <end position="362"/>
    </location>
</feature>
<gene>
    <name evidence="4" type="ORF">KUCA_T00002420001</name>
</gene>
<reference evidence="4" key="2">
    <citation type="submission" date="2014-02" db="EMBL/GenBank/DDBJ databases">
        <title>Complete DNA sequence of /Kuraishia capsulata/ illustrates novel genomic features among budding yeasts (/Saccharomycotina/).</title>
        <authorList>
            <person name="Morales L."/>
            <person name="Noel B."/>
            <person name="Porcel B."/>
            <person name="Marcet-Houben M."/>
            <person name="Hullo M-F."/>
            <person name="Sacerdot C."/>
            <person name="Tekaia F."/>
            <person name="Leh-Louis V."/>
            <person name="Despons L."/>
            <person name="Khanna V."/>
            <person name="Aury J-M."/>
            <person name="Barbe V."/>
            <person name="Couloux A."/>
            <person name="Labadie K."/>
            <person name="Pelletier E."/>
            <person name="Souciet J-L."/>
            <person name="Boekhout T."/>
            <person name="Gabaldon T."/>
            <person name="Wincker P."/>
            <person name="Dujon B."/>
        </authorList>
    </citation>
    <scope>NUCLEOTIDE SEQUENCE</scope>
    <source>
        <strain evidence="4">CBS 1993</strain>
    </source>
</reference>
<name>W6MKC5_9ASCO</name>
<dbReference type="SMART" id="SM00028">
    <property type="entry name" value="TPR"/>
    <property type="match status" value="4"/>
</dbReference>
<sequence>MIVLADTWITCGRCASLMGNFEQSIKCFDLALHHQPNNFMALIGLLSGLKNLDIVQNTMENTTKAIDLISRFVSQFPELSEFPSIWKESAECFDRLNMLEQTSVSLGNAINLDPNNPDLWLLSSKNMVKTGNLTGAAQILQQTMMGLPSMNLGSKLTWELTQKCHLQFANIALLQQDLAKTAQELELALSFPNFEISQKDEYAKIWHTLIVSHIHLENPDQAWFTLARAETLIGKHYQLEILKAFRCVFERNFTAAVEILMGYTMIGHQRSNEKEEEEEDGYDEDEDQETAEQLFLVNFLMGFVLFNLNKPQESFVHVSRLLEKSRDYPLCWLLMGNLYLSLSQLEDAITVFNRLVKLQGDDVWTKSCVAKAWEGLLSIYERCDRAEDVANSCMRCYQLYSELGHHALAKFYFDRLAELATGSKLRPLDMPVLSANLLMNLLVLRPLELNTCTPLDIPPSTPPLQPQQMLSTVTSPIHQNNGGVSTPTQMPLGPVGVVPAPIPTQIQPLQVQQIQHNVSRTNSITPSIEPSPYQVYSTPMTNSYSPHIVNLPIMFNDKMMTPPPQFGAFTIKG</sequence>
<dbReference type="PANTHER" id="PTHR44943">
    <property type="entry name" value="CELLULOSE SYNTHASE OPERON PROTEIN C"/>
    <property type="match status" value="1"/>
</dbReference>
<accession>W6MKC5</accession>
<dbReference type="AlphaFoldDB" id="W6MKC5"/>
<dbReference type="STRING" id="1382522.W6MKC5"/>
<dbReference type="OrthoDB" id="418911at2759"/>
<evidence type="ECO:0000256" key="2">
    <source>
        <dbReference type="ARBA" id="ARBA00022803"/>
    </source>
</evidence>
<dbReference type="HOGENOM" id="CLU_475716_0_0_1"/>
<keyword evidence="1" id="KW-0677">Repeat</keyword>
<protein>
    <submittedName>
        <fullName evidence="4">Uncharacterized protein</fullName>
    </submittedName>
</protein>
<dbReference type="InterPro" id="IPR019734">
    <property type="entry name" value="TPR_rpt"/>
</dbReference>
<dbReference type="PANTHER" id="PTHR44943:SF4">
    <property type="entry name" value="TPR REPEAT-CONTAINING PROTEIN MJ0798"/>
    <property type="match status" value="1"/>
</dbReference>
<dbReference type="EMBL" id="HG793127">
    <property type="protein sequence ID" value="CDK26448.1"/>
    <property type="molecule type" value="Genomic_DNA"/>
</dbReference>
<dbReference type="InterPro" id="IPR051685">
    <property type="entry name" value="Ycf3/AcsC/BcsC/TPR_MFPF"/>
</dbReference>
<dbReference type="SUPFAM" id="SSF48452">
    <property type="entry name" value="TPR-like"/>
    <property type="match status" value="1"/>
</dbReference>
<keyword evidence="2 3" id="KW-0802">TPR repeat</keyword>
<evidence type="ECO:0000313" key="4">
    <source>
        <dbReference type="EMBL" id="CDK26448.1"/>
    </source>
</evidence>
<evidence type="ECO:0000313" key="5">
    <source>
        <dbReference type="Proteomes" id="UP000019384"/>
    </source>
</evidence>
<dbReference type="Pfam" id="PF13181">
    <property type="entry name" value="TPR_8"/>
    <property type="match status" value="1"/>
</dbReference>